<keyword evidence="3" id="KW-1185">Reference proteome</keyword>
<dbReference type="PaxDb" id="3880-AES99505"/>
<reference evidence="1 3" key="1">
    <citation type="journal article" date="2011" name="Nature">
        <title>The Medicago genome provides insight into the evolution of rhizobial symbioses.</title>
        <authorList>
            <person name="Young N.D."/>
            <person name="Debelle F."/>
            <person name="Oldroyd G.E."/>
            <person name="Geurts R."/>
            <person name="Cannon S.B."/>
            <person name="Udvardi M.K."/>
            <person name="Benedito V.A."/>
            <person name="Mayer K.F."/>
            <person name="Gouzy J."/>
            <person name="Schoof H."/>
            <person name="Van de Peer Y."/>
            <person name="Proost S."/>
            <person name="Cook D.R."/>
            <person name="Meyers B.C."/>
            <person name="Spannagl M."/>
            <person name="Cheung F."/>
            <person name="De Mita S."/>
            <person name="Krishnakumar V."/>
            <person name="Gundlach H."/>
            <person name="Zhou S."/>
            <person name="Mudge J."/>
            <person name="Bharti A.K."/>
            <person name="Murray J.D."/>
            <person name="Naoumkina M.A."/>
            <person name="Rosen B."/>
            <person name="Silverstein K.A."/>
            <person name="Tang H."/>
            <person name="Rombauts S."/>
            <person name="Zhao P.X."/>
            <person name="Zhou P."/>
            <person name="Barbe V."/>
            <person name="Bardou P."/>
            <person name="Bechner M."/>
            <person name="Bellec A."/>
            <person name="Berger A."/>
            <person name="Berges H."/>
            <person name="Bidwell S."/>
            <person name="Bisseling T."/>
            <person name="Choisne N."/>
            <person name="Couloux A."/>
            <person name="Denny R."/>
            <person name="Deshpande S."/>
            <person name="Dai X."/>
            <person name="Doyle J.J."/>
            <person name="Dudez A.M."/>
            <person name="Farmer A.D."/>
            <person name="Fouteau S."/>
            <person name="Franken C."/>
            <person name="Gibelin C."/>
            <person name="Gish J."/>
            <person name="Goldstein S."/>
            <person name="Gonzalez A.J."/>
            <person name="Green P.J."/>
            <person name="Hallab A."/>
            <person name="Hartog M."/>
            <person name="Hua A."/>
            <person name="Humphray S.J."/>
            <person name="Jeong D.H."/>
            <person name="Jing Y."/>
            <person name="Jocker A."/>
            <person name="Kenton S.M."/>
            <person name="Kim D.J."/>
            <person name="Klee K."/>
            <person name="Lai H."/>
            <person name="Lang C."/>
            <person name="Lin S."/>
            <person name="Macmil S.L."/>
            <person name="Magdelenat G."/>
            <person name="Matthews L."/>
            <person name="McCorrison J."/>
            <person name="Monaghan E.L."/>
            <person name="Mun J.H."/>
            <person name="Najar F.Z."/>
            <person name="Nicholson C."/>
            <person name="Noirot C."/>
            <person name="O'Bleness M."/>
            <person name="Paule C.R."/>
            <person name="Poulain J."/>
            <person name="Prion F."/>
            <person name="Qin B."/>
            <person name="Qu C."/>
            <person name="Retzel E.F."/>
            <person name="Riddle C."/>
            <person name="Sallet E."/>
            <person name="Samain S."/>
            <person name="Samson N."/>
            <person name="Sanders I."/>
            <person name="Saurat O."/>
            <person name="Scarpelli C."/>
            <person name="Schiex T."/>
            <person name="Segurens B."/>
            <person name="Severin A.J."/>
            <person name="Sherrier D.J."/>
            <person name="Shi R."/>
            <person name="Sims S."/>
            <person name="Singer S.R."/>
            <person name="Sinharoy S."/>
            <person name="Sterck L."/>
            <person name="Viollet A."/>
            <person name="Wang B.B."/>
            <person name="Wang K."/>
            <person name="Wang M."/>
            <person name="Wang X."/>
            <person name="Warfsmann J."/>
            <person name="Weissenbach J."/>
            <person name="White D.D."/>
            <person name="White J.D."/>
            <person name="Wiley G.B."/>
            <person name="Wincker P."/>
            <person name="Xing Y."/>
            <person name="Yang L."/>
            <person name="Yao Z."/>
            <person name="Ying F."/>
            <person name="Zhai J."/>
            <person name="Zhou L."/>
            <person name="Zuber A."/>
            <person name="Denarie J."/>
            <person name="Dixon R.A."/>
            <person name="May G.D."/>
            <person name="Schwartz D.C."/>
            <person name="Rogers J."/>
            <person name="Quetier F."/>
            <person name="Town C.D."/>
            <person name="Roe B.A."/>
        </authorList>
    </citation>
    <scope>NUCLEOTIDE SEQUENCE [LARGE SCALE GENOMIC DNA]</scope>
    <source>
        <strain evidence="1">A17</strain>
        <strain evidence="2 3">cv. Jemalong A17</strain>
    </source>
</reference>
<evidence type="ECO:0000313" key="3">
    <source>
        <dbReference type="Proteomes" id="UP000002051"/>
    </source>
</evidence>
<evidence type="ECO:0000313" key="2">
    <source>
        <dbReference type="EnsemblPlants" id="AES99505"/>
    </source>
</evidence>
<dbReference type="Proteomes" id="UP000002051">
    <property type="component" value="Chromosome 5"/>
</dbReference>
<accession>G7KBU9</accession>
<reference evidence="2" key="3">
    <citation type="submission" date="2015-04" db="UniProtKB">
        <authorList>
            <consortium name="EnsemblPlants"/>
        </authorList>
    </citation>
    <scope>IDENTIFICATION</scope>
    <source>
        <strain evidence="2">cv. Jemalong A17</strain>
    </source>
</reference>
<dbReference type="HOGENOM" id="CLU_2797810_0_0_1"/>
<dbReference type="EnsemblPlants" id="AES99505">
    <property type="protein sequence ID" value="AES99505"/>
    <property type="gene ID" value="MTR_5g081640"/>
</dbReference>
<organism evidence="1 3">
    <name type="scientific">Medicago truncatula</name>
    <name type="common">Barrel medic</name>
    <name type="synonym">Medicago tribuloides</name>
    <dbReference type="NCBI Taxonomy" id="3880"/>
    <lineage>
        <taxon>Eukaryota</taxon>
        <taxon>Viridiplantae</taxon>
        <taxon>Streptophyta</taxon>
        <taxon>Embryophyta</taxon>
        <taxon>Tracheophyta</taxon>
        <taxon>Spermatophyta</taxon>
        <taxon>Magnoliopsida</taxon>
        <taxon>eudicotyledons</taxon>
        <taxon>Gunneridae</taxon>
        <taxon>Pentapetalae</taxon>
        <taxon>rosids</taxon>
        <taxon>fabids</taxon>
        <taxon>Fabales</taxon>
        <taxon>Fabaceae</taxon>
        <taxon>Papilionoideae</taxon>
        <taxon>50 kb inversion clade</taxon>
        <taxon>NPAAA clade</taxon>
        <taxon>Hologalegina</taxon>
        <taxon>IRL clade</taxon>
        <taxon>Trifolieae</taxon>
        <taxon>Medicago</taxon>
    </lineage>
</organism>
<evidence type="ECO:0000313" key="1">
    <source>
        <dbReference type="EMBL" id="AES99505.1"/>
    </source>
</evidence>
<gene>
    <name evidence="1" type="ordered locus">MTR_5g081640</name>
</gene>
<protein>
    <submittedName>
        <fullName evidence="1 2">Uncharacterized protein</fullName>
    </submittedName>
</protein>
<name>G7KBU9_MEDTR</name>
<sequence>MVDGYSSAGDNLTEIDIIEDTIMIWVKYDSYIHDIYIGFVVIAGTKLTRTNRKEERSGVFQHSLDFSA</sequence>
<reference evidence="1 3" key="2">
    <citation type="journal article" date="2014" name="BMC Genomics">
        <title>An improved genome release (version Mt4.0) for the model legume Medicago truncatula.</title>
        <authorList>
            <person name="Tang H."/>
            <person name="Krishnakumar V."/>
            <person name="Bidwell S."/>
            <person name="Rosen B."/>
            <person name="Chan A."/>
            <person name="Zhou S."/>
            <person name="Gentzbittel L."/>
            <person name="Childs K.L."/>
            <person name="Yandell M."/>
            <person name="Gundlach H."/>
            <person name="Mayer K.F."/>
            <person name="Schwartz D.C."/>
            <person name="Town C.D."/>
        </authorList>
    </citation>
    <scope>GENOME REANNOTATION</scope>
    <source>
        <strain evidence="2 3">cv. Jemalong A17</strain>
    </source>
</reference>
<dbReference type="AlphaFoldDB" id="G7KBU9"/>
<dbReference type="EMBL" id="CM001221">
    <property type="protein sequence ID" value="AES99505.1"/>
    <property type="molecule type" value="Genomic_DNA"/>
</dbReference>
<proteinExistence type="predicted"/>